<dbReference type="AlphaFoldDB" id="A0ABD3VYZ0"/>
<dbReference type="EMBL" id="JBJQND010000009">
    <property type="protein sequence ID" value="KAL3866366.1"/>
    <property type="molecule type" value="Genomic_DNA"/>
</dbReference>
<gene>
    <name evidence="1" type="ORF">ACJMK2_043671</name>
</gene>
<evidence type="ECO:0000313" key="1">
    <source>
        <dbReference type="EMBL" id="KAL3866366.1"/>
    </source>
</evidence>
<evidence type="ECO:0000313" key="2">
    <source>
        <dbReference type="Proteomes" id="UP001634394"/>
    </source>
</evidence>
<organism evidence="1 2">
    <name type="scientific">Sinanodonta woodiana</name>
    <name type="common">Chinese pond mussel</name>
    <name type="synonym">Anodonta woodiana</name>
    <dbReference type="NCBI Taxonomy" id="1069815"/>
    <lineage>
        <taxon>Eukaryota</taxon>
        <taxon>Metazoa</taxon>
        <taxon>Spiralia</taxon>
        <taxon>Lophotrochozoa</taxon>
        <taxon>Mollusca</taxon>
        <taxon>Bivalvia</taxon>
        <taxon>Autobranchia</taxon>
        <taxon>Heteroconchia</taxon>
        <taxon>Palaeoheterodonta</taxon>
        <taxon>Unionida</taxon>
        <taxon>Unionoidea</taxon>
        <taxon>Unionidae</taxon>
        <taxon>Unioninae</taxon>
        <taxon>Sinanodonta</taxon>
    </lineage>
</organism>
<keyword evidence="2" id="KW-1185">Reference proteome</keyword>
<name>A0ABD3VYZ0_SINWO</name>
<comment type="caution">
    <text evidence="1">The sequence shown here is derived from an EMBL/GenBank/DDBJ whole genome shotgun (WGS) entry which is preliminary data.</text>
</comment>
<proteinExistence type="predicted"/>
<accession>A0ABD3VYZ0</accession>
<protein>
    <submittedName>
        <fullName evidence="1">Uncharacterized protein</fullName>
    </submittedName>
</protein>
<sequence length="89" mass="10643">MHRSKLLEKRLKLLKKESSFQWVCEQIAVLDHKIWHLEKRYKKTNQKISVEGVRNIFNNYTYKTAKQIAELRREILGETVHTITDSSTD</sequence>
<dbReference type="Proteomes" id="UP001634394">
    <property type="component" value="Unassembled WGS sequence"/>
</dbReference>
<reference evidence="1 2" key="1">
    <citation type="submission" date="2024-11" db="EMBL/GenBank/DDBJ databases">
        <title>Chromosome-level genome assembly of the freshwater bivalve Anodonta woodiana.</title>
        <authorList>
            <person name="Chen X."/>
        </authorList>
    </citation>
    <scope>NUCLEOTIDE SEQUENCE [LARGE SCALE GENOMIC DNA]</scope>
    <source>
        <strain evidence="1">MN2024</strain>
        <tissue evidence="1">Gills</tissue>
    </source>
</reference>